<dbReference type="PROSITE" id="PS50076">
    <property type="entry name" value="DNAJ_2"/>
    <property type="match status" value="1"/>
</dbReference>
<name>A0A6J6NWR1_9ZZZZ</name>
<dbReference type="Gene3D" id="1.10.287.110">
    <property type="entry name" value="DnaJ domain"/>
    <property type="match status" value="1"/>
</dbReference>
<gene>
    <name evidence="2" type="ORF">UFOPK2582_00286</name>
</gene>
<organism evidence="2">
    <name type="scientific">freshwater metagenome</name>
    <dbReference type="NCBI Taxonomy" id="449393"/>
    <lineage>
        <taxon>unclassified sequences</taxon>
        <taxon>metagenomes</taxon>
        <taxon>ecological metagenomes</taxon>
    </lineage>
</organism>
<protein>
    <submittedName>
        <fullName evidence="2">Unannotated protein</fullName>
    </submittedName>
</protein>
<dbReference type="Pfam" id="PF00226">
    <property type="entry name" value="DnaJ"/>
    <property type="match status" value="1"/>
</dbReference>
<evidence type="ECO:0000313" key="2">
    <source>
        <dbReference type="EMBL" id="CAB4688984.1"/>
    </source>
</evidence>
<sequence length="197" mass="21004">MSAAKIDAARLLLGVEAACSETEIRAAYRMLLLRTHPDINSKADATERTMALTSAYLLLTSLVVDPAPAPAAAQQEEPAAQQGRRRAQKKEEEIEILLLGDLTISVAAPASETLMLLIDMAHELGEISYLDPSAGLLEIVIEFVEEPTSSVLLSLQGRGNATTEVFCSVEPLSGGVSPPADAVARLLHRTLIHADSH</sequence>
<feature type="domain" description="J" evidence="1">
    <location>
        <begin position="8"/>
        <end position="64"/>
    </location>
</feature>
<dbReference type="InterPro" id="IPR001623">
    <property type="entry name" value="DnaJ_domain"/>
</dbReference>
<dbReference type="InterPro" id="IPR036869">
    <property type="entry name" value="J_dom_sf"/>
</dbReference>
<evidence type="ECO:0000259" key="1">
    <source>
        <dbReference type="PROSITE" id="PS50076"/>
    </source>
</evidence>
<accession>A0A6J6NWR1</accession>
<reference evidence="2" key="1">
    <citation type="submission" date="2020-05" db="EMBL/GenBank/DDBJ databases">
        <authorList>
            <person name="Chiriac C."/>
            <person name="Salcher M."/>
            <person name="Ghai R."/>
            <person name="Kavagutti S V."/>
        </authorList>
    </citation>
    <scope>NUCLEOTIDE SEQUENCE</scope>
</reference>
<dbReference type="SUPFAM" id="SSF46565">
    <property type="entry name" value="Chaperone J-domain"/>
    <property type="match status" value="1"/>
</dbReference>
<dbReference type="SMART" id="SM00271">
    <property type="entry name" value="DnaJ"/>
    <property type="match status" value="1"/>
</dbReference>
<dbReference type="CDD" id="cd06257">
    <property type="entry name" value="DnaJ"/>
    <property type="match status" value="1"/>
</dbReference>
<proteinExistence type="predicted"/>
<dbReference type="AlphaFoldDB" id="A0A6J6NWR1"/>
<dbReference type="EMBL" id="CAEZXS010000019">
    <property type="protein sequence ID" value="CAB4688984.1"/>
    <property type="molecule type" value="Genomic_DNA"/>
</dbReference>